<evidence type="ECO:0000313" key="2">
    <source>
        <dbReference type="Proteomes" id="UP000199345"/>
    </source>
</evidence>
<dbReference type="AlphaFoldDB" id="A0A1I0ENK1"/>
<keyword evidence="2" id="KW-1185">Reference proteome</keyword>
<dbReference type="RefSeq" id="WP_090660455.1">
    <property type="nucleotide sequence ID" value="NZ_FOIA01000029.1"/>
</dbReference>
<accession>A0A1I0ENK1</accession>
<name>A0A1I0ENK1_9PROT</name>
<gene>
    <name evidence="1" type="ORF">SAMN05216326_12926</name>
</gene>
<proteinExistence type="predicted"/>
<protein>
    <submittedName>
        <fullName evidence="1">Uncharacterized protein</fullName>
    </submittedName>
</protein>
<dbReference type="EMBL" id="FOIA01000029">
    <property type="protein sequence ID" value="SET47010.1"/>
    <property type="molecule type" value="Genomic_DNA"/>
</dbReference>
<sequence length="99" mass="11707">MAKTKYTKQLRILTAPKAEKQNRVETKARKAKVINLDHRRIEAEGKWINELLELSRTSTADQLAAITKYIDIMSRRPESMDQEKFNQRLDMLAEYIRRT</sequence>
<dbReference type="OrthoDB" id="9844926at2"/>
<organism evidence="1 2">
    <name type="scientific">Nitrosomonas marina</name>
    <dbReference type="NCBI Taxonomy" id="917"/>
    <lineage>
        <taxon>Bacteria</taxon>
        <taxon>Pseudomonadati</taxon>
        <taxon>Pseudomonadota</taxon>
        <taxon>Betaproteobacteria</taxon>
        <taxon>Nitrosomonadales</taxon>
        <taxon>Nitrosomonadaceae</taxon>
        <taxon>Nitrosomonas</taxon>
    </lineage>
</organism>
<dbReference type="Proteomes" id="UP000199345">
    <property type="component" value="Unassembled WGS sequence"/>
</dbReference>
<reference evidence="2" key="1">
    <citation type="submission" date="2016-10" db="EMBL/GenBank/DDBJ databases">
        <authorList>
            <person name="Varghese N."/>
            <person name="Submissions S."/>
        </authorList>
    </citation>
    <scope>NUCLEOTIDE SEQUENCE [LARGE SCALE GENOMIC DNA]</scope>
    <source>
        <strain evidence="2">Nm71</strain>
    </source>
</reference>
<evidence type="ECO:0000313" key="1">
    <source>
        <dbReference type="EMBL" id="SET47010.1"/>
    </source>
</evidence>